<dbReference type="RefSeq" id="WP_159433000.1">
    <property type="nucleotide sequence ID" value="NZ_FOMJ01000001.1"/>
</dbReference>
<dbReference type="SMART" id="SM00091">
    <property type="entry name" value="PAS"/>
    <property type="match status" value="6"/>
</dbReference>
<feature type="modified residue" description="Phosphohistidine" evidence="14">
    <location>
        <position position="1647"/>
    </location>
</feature>
<evidence type="ECO:0000256" key="7">
    <source>
        <dbReference type="ARBA" id="ARBA00022692"/>
    </source>
</evidence>
<dbReference type="Gene3D" id="3.10.580.10">
    <property type="entry name" value="CBS-domain"/>
    <property type="match status" value="2"/>
</dbReference>
<evidence type="ECO:0000256" key="5">
    <source>
        <dbReference type="ARBA" id="ARBA00022553"/>
    </source>
</evidence>
<dbReference type="InterPro" id="IPR013655">
    <property type="entry name" value="PAS_fold_3"/>
</dbReference>
<reference evidence="24 25" key="1">
    <citation type="submission" date="2016-10" db="EMBL/GenBank/DDBJ databases">
        <authorList>
            <person name="de Groot N.N."/>
        </authorList>
    </citation>
    <scope>NUCLEOTIDE SEQUENCE [LARGE SCALE GENOMIC DNA]</scope>
    <source>
        <strain evidence="24 25">HL3</strain>
    </source>
</reference>
<dbReference type="PRINTS" id="PR00344">
    <property type="entry name" value="BCTRLSENSOR"/>
</dbReference>
<gene>
    <name evidence="24" type="ORF">SAMN05660831_00500</name>
</gene>
<dbReference type="SUPFAM" id="SSF54631">
    <property type="entry name" value="CBS-domain pair"/>
    <property type="match status" value="2"/>
</dbReference>
<dbReference type="OrthoDB" id="9806130at2"/>
<evidence type="ECO:0000313" key="25">
    <source>
        <dbReference type="Proteomes" id="UP000198611"/>
    </source>
</evidence>
<accession>A0A1I1P653</accession>
<evidence type="ECO:0000259" key="23">
    <source>
        <dbReference type="PROSITE" id="PS51371"/>
    </source>
</evidence>
<dbReference type="Gene3D" id="3.40.50.2300">
    <property type="match status" value="2"/>
</dbReference>
<keyword evidence="17" id="KW-0175">Coiled coil</keyword>
<dbReference type="Pfam" id="PF00072">
    <property type="entry name" value="Response_reg"/>
    <property type="match status" value="2"/>
</dbReference>
<dbReference type="SUPFAM" id="SSF52172">
    <property type="entry name" value="CheY-like"/>
    <property type="match status" value="2"/>
</dbReference>
<dbReference type="NCBIfam" id="TIGR00229">
    <property type="entry name" value="sensory_box"/>
    <property type="match status" value="4"/>
</dbReference>
<keyword evidence="9" id="KW-0418">Kinase</keyword>
<evidence type="ECO:0000256" key="17">
    <source>
        <dbReference type="SAM" id="Coils"/>
    </source>
</evidence>
<dbReference type="STRING" id="1123397.SAMN05660831_00500"/>
<feature type="domain" description="Response regulatory" evidence="19">
    <location>
        <begin position="1303"/>
        <end position="1428"/>
    </location>
</feature>
<organism evidence="24 25">
    <name type="scientific">Thiohalospira halophila DSM 15071</name>
    <dbReference type="NCBI Taxonomy" id="1123397"/>
    <lineage>
        <taxon>Bacteria</taxon>
        <taxon>Pseudomonadati</taxon>
        <taxon>Pseudomonadota</taxon>
        <taxon>Gammaproteobacteria</taxon>
        <taxon>Thiohalospirales</taxon>
        <taxon>Thiohalospiraceae</taxon>
        <taxon>Thiohalospira</taxon>
    </lineage>
</organism>
<keyword evidence="5 15" id="KW-0597">Phosphoprotein</keyword>
<keyword evidence="12" id="KW-0902">Two-component regulatory system</keyword>
<evidence type="ECO:0000256" key="8">
    <source>
        <dbReference type="ARBA" id="ARBA00022741"/>
    </source>
</evidence>
<dbReference type="PANTHER" id="PTHR45339">
    <property type="entry name" value="HYBRID SIGNAL TRANSDUCTION HISTIDINE KINASE J"/>
    <property type="match status" value="1"/>
</dbReference>
<evidence type="ECO:0000259" key="20">
    <source>
        <dbReference type="PROSITE" id="PS50112"/>
    </source>
</evidence>
<feature type="domain" description="Histidine kinase" evidence="18">
    <location>
        <begin position="1063"/>
        <end position="1286"/>
    </location>
</feature>
<dbReference type="InterPro" id="IPR000700">
    <property type="entry name" value="PAS-assoc_C"/>
</dbReference>
<keyword evidence="13" id="KW-0472">Membrane</keyword>
<dbReference type="InterPro" id="IPR011006">
    <property type="entry name" value="CheY-like_superfamily"/>
</dbReference>
<dbReference type="InterPro" id="IPR013656">
    <property type="entry name" value="PAS_4"/>
</dbReference>
<dbReference type="Gene3D" id="1.10.287.130">
    <property type="match status" value="1"/>
</dbReference>
<dbReference type="CDD" id="cd16922">
    <property type="entry name" value="HATPase_EvgS-ArcB-TorS-like"/>
    <property type="match status" value="1"/>
</dbReference>
<dbReference type="InterPro" id="IPR005467">
    <property type="entry name" value="His_kinase_dom"/>
</dbReference>
<dbReference type="GO" id="GO:0005524">
    <property type="term" value="F:ATP binding"/>
    <property type="evidence" value="ECO:0007669"/>
    <property type="project" value="UniProtKB-KW"/>
</dbReference>
<feature type="modified residue" description="4-aspartylphosphate" evidence="15">
    <location>
        <position position="1498"/>
    </location>
</feature>
<dbReference type="Gene3D" id="3.30.450.20">
    <property type="entry name" value="PAS domain"/>
    <property type="match status" value="6"/>
</dbReference>
<evidence type="ECO:0000256" key="10">
    <source>
        <dbReference type="ARBA" id="ARBA00022840"/>
    </source>
</evidence>
<keyword evidence="11" id="KW-1133">Transmembrane helix</keyword>
<feature type="domain" description="CBS" evidence="23">
    <location>
        <begin position="200"/>
        <end position="257"/>
    </location>
</feature>
<dbReference type="Gene3D" id="1.20.120.160">
    <property type="entry name" value="HPT domain"/>
    <property type="match status" value="1"/>
</dbReference>
<evidence type="ECO:0000256" key="1">
    <source>
        <dbReference type="ARBA" id="ARBA00000085"/>
    </source>
</evidence>
<evidence type="ECO:0000259" key="22">
    <source>
        <dbReference type="PROSITE" id="PS50894"/>
    </source>
</evidence>
<dbReference type="InterPro" id="IPR003594">
    <property type="entry name" value="HATPase_dom"/>
</dbReference>
<dbReference type="CDD" id="cd17546">
    <property type="entry name" value="REC_hyHK_CKI1_RcsC-like"/>
    <property type="match status" value="2"/>
</dbReference>
<dbReference type="CDD" id="cd00082">
    <property type="entry name" value="HisKA"/>
    <property type="match status" value="1"/>
</dbReference>
<dbReference type="GO" id="GO:0000155">
    <property type="term" value="F:phosphorelay sensor kinase activity"/>
    <property type="evidence" value="ECO:0007669"/>
    <property type="project" value="InterPro"/>
</dbReference>
<feature type="domain" description="PAC" evidence="21">
    <location>
        <begin position="616"/>
        <end position="669"/>
    </location>
</feature>
<dbReference type="Pfam" id="PF08448">
    <property type="entry name" value="PAS_4"/>
    <property type="match status" value="1"/>
</dbReference>
<feature type="domain" description="PAS" evidence="20">
    <location>
        <begin position="435"/>
        <end position="483"/>
    </location>
</feature>
<dbReference type="SMART" id="SM00387">
    <property type="entry name" value="HATPase_c"/>
    <property type="match status" value="1"/>
</dbReference>
<dbReference type="CDD" id="cd00130">
    <property type="entry name" value="PAS"/>
    <property type="match status" value="5"/>
</dbReference>
<dbReference type="PROSITE" id="PS51371">
    <property type="entry name" value="CBS"/>
    <property type="match status" value="2"/>
</dbReference>
<dbReference type="PANTHER" id="PTHR45339:SF1">
    <property type="entry name" value="HYBRID SIGNAL TRANSDUCTION HISTIDINE KINASE J"/>
    <property type="match status" value="1"/>
</dbReference>
<feature type="domain" description="HPt" evidence="22">
    <location>
        <begin position="1608"/>
        <end position="1700"/>
    </location>
</feature>
<dbReference type="SMART" id="SM00388">
    <property type="entry name" value="HisKA"/>
    <property type="match status" value="1"/>
</dbReference>
<feature type="domain" description="PAC" evidence="21">
    <location>
        <begin position="743"/>
        <end position="793"/>
    </location>
</feature>
<dbReference type="EMBL" id="FOMJ01000001">
    <property type="protein sequence ID" value="SFD02473.1"/>
    <property type="molecule type" value="Genomic_DNA"/>
</dbReference>
<dbReference type="Proteomes" id="UP000198611">
    <property type="component" value="Unassembled WGS sequence"/>
</dbReference>
<dbReference type="InterPro" id="IPR001610">
    <property type="entry name" value="PAC"/>
</dbReference>
<evidence type="ECO:0000256" key="13">
    <source>
        <dbReference type="ARBA" id="ARBA00023136"/>
    </source>
</evidence>
<proteinExistence type="predicted"/>
<dbReference type="SUPFAM" id="SSF47384">
    <property type="entry name" value="Homodimeric domain of signal transducing histidine kinase"/>
    <property type="match status" value="1"/>
</dbReference>
<keyword evidence="6" id="KW-0808">Transferase</keyword>
<keyword evidence="10" id="KW-0067">ATP-binding</keyword>
<comment type="catalytic activity">
    <reaction evidence="1">
        <text>ATP + protein L-histidine = ADP + protein N-phospho-L-histidine.</text>
        <dbReference type="EC" id="2.7.13.3"/>
    </reaction>
</comment>
<evidence type="ECO:0000256" key="14">
    <source>
        <dbReference type="PROSITE-ProRule" id="PRU00110"/>
    </source>
</evidence>
<dbReference type="SMART" id="SM00448">
    <property type="entry name" value="REC"/>
    <property type="match status" value="2"/>
</dbReference>
<keyword evidence="25" id="KW-1185">Reference proteome</keyword>
<dbReference type="PROSITE" id="PS50109">
    <property type="entry name" value="HIS_KIN"/>
    <property type="match status" value="1"/>
</dbReference>
<evidence type="ECO:0000256" key="9">
    <source>
        <dbReference type="ARBA" id="ARBA00022777"/>
    </source>
</evidence>
<keyword evidence="7" id="KW-0812">Transmembrane</keyword>
<keyword evidence="8" id="KW-0547">Nucleotide-binding</keyword>
<dbReference type="InterPro" id="IPR036641">
    <property type="entry name" value="HPT_dom_sf"/>
</dbReference>
<dbReference type="InterPro" id="IPR036097">
    <property type="entry name" value="HisK_dim/P_sf"/>
</dbReference>
<dbReference type="EC" id="2.7.13.3" evidence="3"/>
<dbReference type="Pfam" id="PF13426">
    <property type="entry name" value="PAS_9"/>
    <property type="match status" value="3"/>
</dbReference>
<sequence length="1778" mass="199375">MFFPEIRTIATTDVVTVPPTATIADAVRTMKDHDIRDVVVRDTEGYRLFLSSTLLELESRGLDFRTPLEQLDLPRPATLPPDASVLDGLKAIRNRSDHICLVGPADELSGILSYSDLAGSLDPRTLAQTQSLGELLRGIHALELDPAESLHSAMTGMADQGHDAAIIVEDGRPSGLLTQRDIVHLLDSRTDPATPVGDCMTRPPQTLHEQASIAEALEFCRERHIKRVVVVDDTDRLTGVISQKELVNLYYNQWFTLLKDHQAELGRLNEELQEKNRALESLTEEVPDGLLALDADGTVTRASRAAADMLDTEPARLIGLPVFNLFRCADQSAEAGRQDGEFTEQPISPGDCRVHQALRARTPYRGREMLSRGDGQQRVVDIRTKPLADDGSAILLFHDVTAEERAEAGRRQEQEFFSGGPVVVFVWRPEPGWPVHYVSPNVEQVLGYSVNEVMAPDFRFIDLVHPDDVERLGDEVTAALARGDTAFEQYYRLQTRAGECRWFYDYTAPEYDEAGRPRLIRGYILDRTEERQARERLAENEERWRFVLEATDQGVWDWDATTDSVYFSPQWKRMLGLEEHEVGNDLDEWKSRVHPDDLDNVLADLERHFRGETDTYENEHRVRCKDGSYKWILDRGRVIKRDGDGQPLRVIGSHTDMTERHALVESLEEQQNRFRTLFELYPDATLIIDPESGLPVQFNRLAHEQLGYTAGEFAELRIPDYEAQETPEEIADHIRTIFKFGRDDFETRHRCKDGSIIDVRVSVILLHLEGRTLFLAVFRDITEQEQNRQQLAAEEAKFRGLFELSPVGIAMNDFATGEFLDFNDAVNEPAGYTRQEFAALSYWDVTPREYMPLEMAQLESLQRTGRYGPFEKEYIHKDGHRYPVLLHGFKTTTPEGREVIWSLIQDISEQKATEQALRETTERFGGIFEQTSSGVAVYRPVDDGEDFVFVDYNPAAEQMDQTERDTVLGHRLTACFPGVRDIGLLAAFQRVYRTGEPEHLPVSEYRDNNIVGWRENRVFRLSSGEVVAVYDDLTKVKQAQQESERAREEAERASRAKSEFLANMSHEIRTPMNAVIGLSQLLEQTDLGEKQRDQVNKIHQSSRMLLGIINDILDFSKIESGRLELEVRDFELNEVVDQMATLFGEKAHNDGLELIYDIQPDLPRSLVGDSLRLSQVLSNLLSNAIKFTDQGGTVELGVRAVERPDAERITLRFHVRDTGIGMSQVQRARLFRPFSQADSSTTRRYGGTGLGLVISRRLVEKMGGTLEVDSAPGEGSTFTFTLTLPLGEDQRSSVDCPDTTGHRVLIVDDQDSAREVIRTLLDHCGFSTEEATSGEAAIRQVVAAEQRGAPFDFILMDWWMPGGMDGSETCEEIERLRQRGELEETRPPILMVSAYSQDEIDLPDGLTIDYMAKPITASSLYDALVRAEGGTVTTRPPTSGEVPNLNGRHLLLVEDNEVNQEVATLLLERTGARVVTAENGGEALEQVRSEAPDLILMDLQMPVMDGFEATRTLRDEGFNGPIIALSAAVMDDDREHARAAGVDDHLGKPIESEDLYTALSNHLAPIATHRAEPPSARELRGESGAIAGLPEELPGFDIPRGRQLLGGDDALYARLLRSFRGKLASDYAPLLDHLRAGRDEEARRIAHTLKGAAGTLGATTIQWLAEEIDSTLKAGHPVTEDDISRLEQAFQEADRALEALSPSGTAGSAGTRAAVETLRQRLTNSELVEEETLREATGYLRGRGLECDELESKVEQMDFDEALQHLDELMDTDDDGDT</sequence>
<dbReference type="FunFam" id="3.30.565.10:FF:000010">
    <property type="entry name" value="Sensor histidine kinase RcsC"/>
    <property type="match status" value="1"/>
</dbReference>
<dbReference type="InterPro" id="IPR004358">
    <property type="entry name" value="Sig_transdc_His_kin-like_C"/>
</dbReference>
<dbReference type="Pfam" id="PF08447">
    <property type="entry name" value="PAS_3"/>
    <property type="match status" value="2"/>
</dbReference>
<dbReference type="Pfam" id="PF01627">
    <property type="entry name" value="Hpt"/>
    <property type="match status" value="1"/>
</dbReference>
<dbReference type="Pfam" id="PF00512">
    <property type="entry name" value="HisKA"/>
    <property type="match status" value="1"/>
</dbReference>
<dbReference type="InterPro" id="IPR035965">
    <property type="entry name" value="PAS-like_dom_sf"/>
</dbReference>
<dbReference type="PROSITE" id="PS50894">
    <property type="entry name" value="HPT"/>
    <property type="match status" value="1"/>
</dbReference>
<evidence type="ECO:0000256" key="4">
    <source>
        <dbReference type="ARBA" id="ARBA00022475"/>
    </source>
</evidence>
<dbReference type="SMART" id="SM00073">
    <property type="entry name" value="HPT"/>
    <property type="match status" value="1"/>
</dbReference>
<feature type="domain" description="PAS" evidence="20">
    <location>
        <begin position="540"/>
        <end position="612"/>
    </location>
</feature>
<dbReference type="InterPro" id="IPR036890">
    <property type="entry name" value="HATPase_C_sf"/>
</dbReference>
<feature type="modified residue" description="4-aspartylphosphate" evidence="15">
    <location>
        <position position="1357"/>
    </location>
</feature>
<keyword evidence="16" id="KW-0129">CBS domain</keyword>
<dbReference type="SMART" id="SM00086">
    <property type="entry name" value="PAC"/>
    <property type="match status" value="4"/>
</dbReference>
<evidence type="ECO:0000256" key="16">
    <source>
        <dbReference type="PROSITE-ProRule" id="PRU00703"/>
    </source>
</evidence>
<dbReference type="SMART" id="SM00116">
    <property type="entry name" value="CBS"/>
    <property type="match status" value="4"/>
</dbReference>
<evidence type="ECO:0000256" key="15">
    <source>
        <dbReference type="PROSITE-ProRule" id="PRU00169"/>
    </source>
</evidence>
<comment type="subcellular location">
    <subcellularLocation>
        <location evidence="2">Cell membrane</location>
        <topology evidence="2">Multi-pass membrane protein</topology>
    </subcellularLocation>
</comment>
<evidence type="ECO:0000313" key="24">
    <source>
        <dbReference type="EMBL" id="SFD02473.1"/>
    </source>
</evidence>
<evidence type="ECO:0000256" key="12">
    <source>
        <dbReference type="ARBA" id="ARBA00023012"/>
    </source>
</evidence>
<dbReference type="InterPro" id="IPR003661">
    <property type="entry name" value="HisK_dim/P_dom"/>
</dbReference>
<dbReference type="FunFam" id="1.10.287.130:FF:000003">
    <property type="entry name" value="Histidine kinase"/>
    <property type="match status" value="1"/>
</dbReference>
<dbReference type="InterPro" id="IPR046342">
    <property type="entry name" value="CBS_dom_sf"/>
</dbReference>
<feature type="domain" description="PAS" evidence="20">
    <location>
        <begin position="275"/>
        <end position="319"/>
    </location>
</feature>
<dbReference type="PROSITE" id="PS50113">
    <property type="entry name" value="PAC"/>
    <property type="match status" value="4"/>
</dbReference>
<feature type="coiled-coil region" evidence="17">
    <location>
        <begin position="258"/>
        <end position="285"/>
    </location>
</feature>
<dbReference type="Pfam" id="PF02518">
    <property type="entry name" value="HATPase_c"/>
    <property type="match status" value="1"/>
</dbReference>
<dbReference type="Pfam" id="PF00571">
    <property type="entry name" value="CBS"/>
    <property type="match status" value="4"/>
</dbReference>
<evidence type="ECO:0000259" key="21">
    <source>
        <dbReference type="PROSITE" id="PS50113"/>
    </source>
</evidence>
<dbReference type="SUPFAM" id="SSF55785">
    <property type="entry name" value="PYP-like sensor domain (PAS domain)"/>
    <property type="match status" value="6"/>
</dbReference>
<dbReference type="InterPro" id="IPR008207">
    <property type="entry name" value="Sig_transdc_His_kin_Hpt_dom"/>
</dbReference>
<name>A0A1I1P653_9GAMM</name>
<dbReference type="GO" id="GO:0005886">
    <property type="term" value="C:plasma membrane"/>
    <property type="evidence" value="ECO:0007669"/>
    <property type="project" value="UniProtKB-SubCell"/>
</dbReference>
<dbReference type="SUPFAM" id="SSF47226">
    <property type="entry name" value="Histidine-containing phosphotransfer domain, HPT domain"/>
    <property type="match status" value="1"/>
</dbReference>
<evidence type="ECO:0000256" key="6">
    <source>
        <dbReference type="ARBA" id="ARBA00022679"/>
    </source>
</evidence>
<dbReference type="PROSITE" id="PS50112">
    <property type="entry name" value="PAS"/>
    <property type="match status" value="3"/>
</dbReference>
<dbReference type="PROSITE" id="PS50110">
    <property type="entry name" value="RESPONSE_REGULATORY"/>
    <property type="match status" value="2"/>
</dbReference>
<dbReference type="InterPro" id="IPR000644">
    <property type="entry name" value="CBS_dom"/>
</dbReference>
<keyword evidence="4" id="KW-1003">Cell membrane</keyword>
<feature type="domain" description="CBS" evidence="23">
    <location>
        <begin position="135"/>
        <end position="192"/>
    </location>
</feature>
<protein>
    <recommendedName>
        <fullName evidence="3">histidine kinase</fullName>
        <ecNumber evidence="3">2.7.13.3</ecNumber>
    </recommendedName>
</protein>
<feature type="domain" description="Response regulatory" evidence="19">
    <location>
        <begin position="1449"/>
        <end position="1563"/>
    </location>
</feature>
<dbReference type="InterPro" id="IPR001789">
    <property type="entry name" value="Sig_transdc_resp-reg_receiver"/>
</dbReference>
<feature type="domain" description="PAC" evidence="21">
    <location>
        <begin position="868"/>
        <end position="919"/>
    </location>
</feature>
<evidence type="ECO:0000256" key="2">
    <source>
        <dbReference type="ARBA" id="ARBA00004651"/>
    </source>
</evidence>
<dbReference type="SUPFAM" id="SSF55874">
    <property type="entry name" value="ATPase domain of HSP90 chaperone/DNA topoisomerase II/histidine kinase"/>
    <property type="match status" value="1"/>
</dbReference>
<evidence type="ECO:0000256" key="3">
    <source>
        <dbReference type="ARBA" id="ARBA00012438"/>
    </source>
</evidence>
<evidence type="ECO:0000259" key="19">
    <source>
        <dbReference type="PROSITE" id="PS50110"/>
    </source>
</evidence>
<dbReference type="FunFam" id="3.30.450.20:FF:000099">
    <property type="entry name" value="Sensory box sensor histidine kinase"/>
    <property type="match status" value="1"/>
</dbReference>
<dbReference type="Gene3D" id="3.30.565.10">
    <property type="entry name" value="Histidine kinase-like ATPase, C-terminal domain"/>
    <property type="match status" value="1"/>
</dbReference>
<dbReference type="CDD" id="cd02205">
    <property type="entry name" value="CBS_pair_SF"/>
    <property type="match status" value="2"/>
</dbReference>
<dbReference type="InterPro" id="IPR000014">
    <property type="entry name" value="PAS"/>
</dbReference>
<dbReference type="CDD" id="cd00088">
    <property type="entry name" value="HPT"/>
    <property type="match status" value="1"/>
</dbReference>
<evidence type="ECO:0000259" key="18">
    <source>
        <dbReference type="PROSITE" id="PS50109"/>
    </source>
</evidence>
<evidence type="ECO:0000256" key="11">
    <source>
        <dbReference type="ARBA" id="ARBA00022989"/>
    </source>
</evidence>
<feature type="domain" description="PAC" evidence="21">
    <location>
        <begin position="487"/>
        <end position="539"/>
    </location>
</feature>
<feature type="coiled-coil region" evidence="17">
    <location>
        <begin position="1033"/>
        <end position="1063"/>
    </location>
</feature>